<evidence type="ECO:0000313" key="5">
    <source>
        <dbReference type="Proteomes" id="UP000887566"/>
    </source>
</evidence>
<dbReference type="AlphaFoldDB" id="A0A914XFR6"/>
<dbReference type="PANTHER" id="PTHR38537:SF8">
    <property type="entry name" value="FILAMIN-A"/>
    <property type="match status" value="1"/>
</dbReference>
<dbReference type="SMART" id="SM00557">
    <property type="entry name" value="IG_FLMN"/>
    <property type="match status" value="2"/>
</dbReference>
<evidence type="ECO:0000256" key="3">
    <source>
        <dbReference type="PROSITE-ProRule" id="PRU00087"/>
    </source>
</evidence>
<proteinExistence type="inferred from homology"/>
<protein>
    <submittedName>
        <fullName evidence="6">Uncharacterized protein</fullName>
    </submittedName>
</protein>
<dbReference type="WBParaSite" id="PSAMB.scaffold8364size6305.g31294.t1">
    <property type="protein sequence ID" value="PSAMB.scaffold8364size6305.g31294.t1"/>
    <property type="gene ID" value="PSAMB.scaffold8364size6305.g31294"/>
</dbReference>
<dbReference type="Gene3D" id="2.60.40.10">
    <property type="entry name" value="Immunoglobulins"/>
    <property type="match status" value="2"/>
</dbReference>
<dbReference type="InterPro" id="IPR017868">
    <property type="entry name" value="Filamin/ABP280_repeat-like"/>
</dbReference>
<dbReference type="InterPro" id="IPR013783">
    <property type="entry name" value="Ig-like_fold"/>
</dbReference>
<keyword evidence="5" id="KW-1185">Reference proteome</keyword>
<dbReference type="InterPro" id="IPR014756">
    <property type="entry name" value="Ig_E-set"/>
</dbReference>
<accession>A0A914XFR6</accession>
<dbReference type="GO" id="GO:0051015">
    <property type="term" value="F:actin filament binding"/>
    <property type="evidence" value="ECO:0007669"/>
    <property type="project" value="InterPro"/>
</dbReference>
<name>A0A914XFR6_9BILA</name>
<dbReference type="SUPFAM" id="SSF81296">
    <property type="entry name" value="E set domains"/>
    <property type="match status" value="2"/>
</dbReference>
<organism evidence="5 6">
    <name type="scientific">Plectus sambesii</name>
    <dbReference type="NCBI Taxonomy" id="2011161"/>
    <lineage>
        <taxon>Eukaryota</taxon>
        <taxon>Metazoa</taxon>
        <taxon>Ecdysozoa</taxon>
        <taxon>Nematoda</taxon>
        <taxon>Chromadorea</taxon>
        <taxon>Plectida</taxon>
        <taxon>Plectina</taxon>
        <taxon>Plectoidea</taxon>
        <taxon>Plectidae</taxon>
        <taxon>Plectus</taxon>
    </lineage>
</organism>
<dbReference type="PANTHER" id="PTHR38537">
    <property type="entry name" value="JITTERBUG, ISOFORM N"/>
    <property type="match status" value="1"/>
</dbReference>
<dbReference type="Pfam" id="PF00630">
    <property type="entry name" value="Filamin"/>
    <property type="match status" value="2"/>
</dbReference>
<feature type="region of interest" description="Disordered" evidence="4">
    <location>
        <begin position="117"/>
        <end position="147"/>
    </location>
</feature>
<evidence type="ECO:0000256" key="1">
    <source>
        <dbReference type="ARBA" id="ARBA00009238"/>
    </source>
</evidence>
<feature type="repeat" description="Filamin" evidence="3">
    <location>
        <begin position="6"/>
        <end position="100"/>
    </location>
</feature>
<sequence>IQINVQPHLDVGGIRVEGLDNTVVVVNSEKIFHVLTQDPTQMDQIKIQIRAPSGQLVEAIIESTLSGFRVRFSPSEIGDYSIAVHLDDLPVDDSPFSLHSVLPPPSSIASSILAGESALTHPSPSSDHSGSSGRSSEKKRRHSAISGDVLKDRTSPFRFDRMSEYVTSAAVSAEPDAELVSAYGEGLDRPIVNKLASFLIDTKGAGLGNVDIMIEGPSEAPIQASDSGDGNVVVEYLPTLPGLYLVHVLFSETNIPGSPFRVEVVEDPLSKPLDLPRQTRTGAETRAVGV</sequence>
<dbReference type="InterPro" id="IPR044801">
    <property type="entry name" value="Filamin"/>
</dbReference>
<evidence type="ECO:0000256" key="2">
    <source>
        <dbReference type="ARBA" id="ARBA00022737"/>
    </source>
</evidence>
<dbReference type="PROSITE" id="PS50194">
    <property type="entry name" value="FILAMIN_REPEAT"/>
    <property type="match status" value="2"/>
</dbReference>
<reference evidence="6" key="1">
    <citation type="submission" date="2022-11" db="UniProtKB">
        <authorList>
            <consortium name="WormBaseParasite"/>
        </authorList>
    </citation>
    <scope>IDENTIFICATION</scope>
</reference>
<keyword evidence="2" id="KW-0677">Repeat</keyword>
<evidence type="ECO:0000256" key="4">
    <source>
        <dbReference type="SAM" id="MobiDB-lite"/>
    </source>
</evidence>
<feature type="compositionally biased region" description="Low complexity" evidence="4">
    <location>
        <begin position="121"/>
        <end position="134"/>
    </location>
</feature>
<dbReference type="InterPro" id="IPR001298">
    <property type="entry name" value="Filamin/ABP280_rpt"/>
</dbReference>
<comment type="similarity">
    <text evidence="1">Belongs to the filamin family.</text>
</comment>
<dbReference type="GO" id="GO:0030036">
    <property type="term" value="P:actin cytoskeleton organization"/>
    <property type="evidence" value="ECO:0007669"/>
    <property type="project" value="InterPro"/>
</dbReference>
<feature type="repeat" description="Filamin" evidence="3">
    <location>
        <begin position="172"/>
        <end position="264"/>
    </location>
</feature>
<evidence type="ECO:0000313" key="6">
    <source>
        <dbReference type="WBParaSite" id="PSAMB.scaffold8364size6305.g31294.t1"/>
    </source>
</evidence>
<dbReference type="Proteomes" id="UP000887566">
    <property type="component" value="Unplaced"/>
</dbReference>